<dbReference type="Proteomes" id="UP001152604">
    <property type="component" value="Unassembled WGS sequence"/>
</dbReference>
<reference evidence="1" key="1">
    <citation type="submission" date="2022-03" db="EMBL/GenBank/DDBJ databases">
        <authorList>
            <person name="Brunel B."/>
        </authorList>
    </citation>
    <scope>NUCLEOTIDE SEQUENCE</scope>
    <source>
        <strain evidence="1">STM4922sample</strain>
    </source>
</reference>
<name>A0ABM9DF95_9HYPH</name>
<sequence>MGCSGLRECVAISPAVSGAATYDADVKDSTERSEHDRHHFRFIIFPEDGVEMPEHTVKASLNDQTRVAKSNRL</sequence>
<proteinExistence type="predicted"/>
<keyword evidence="2" id="KW-1185">Reference proteome</keyword>
<comment type="caution">
    <text evidence="1">The sequence shown here is derived from an EMBL/GenBank/DDBJ whole genome shotgun (WGS) entry which is preliminary data.</text>
</comment>
<gene>
    <name evidence="1" type="ORF">MES4922_120028</name>
</gene>
<protein>
    <submittedName>
        <fullName evidence="1">Uncharacterized protein</fullName>
    </submittedName>
</protein>
<organism evidence="1 2">
    <name type="scientific">Mesorhizobium ventifaucium</name>
    <dbReference type="NCBI Taxonomy" id="666020"/>
    <lineage>
        <taxon>Bacteria</taxon>
        <taxon>Pseudomonadati</taxon>
        <taxon>Pseudomonadota</taxon>
        <taxon>Alphaproteobacteria</taxon>
        <taxon>Hyphomicrobiales</taxon>
        <taxon>Phyllobacteriaceae</taxon>
        <taxon>Mesorhizobium</taxon>
    </lineage>
</organism>
<accession>A0ABM9DF95</accession>
<dbReference type="EMBL" id="CAKXZS010000004">
    <property type="protein sequence ID" value="CAH2395218.1"/>
    <property type="molecule type" value="Genomic_DNA"/>
</dbReference>
<evidence type="ECO:0000313" key="1">
    <source>
        <dbReference type="EMBL" id="CAH2395218.1"/>
    </source>
</evidence>
<evidence type="ECO:0000313" key="2">
    <source>
        <dbReference type="Proteomes" id="UP001152604"/>
    </source>
</evidence>